<proteinExistence type="predicted"/>
<gene>
    <name evidence="1" type="ORF">LTR77_005148</name>
</gene>
<evidence type="ECO:0000313" key="2">
    <source>
        <dbReference type="Proteomes" id="UP001337655"/>
    </source>
</evidence>
<keyword evidence="2" id="KW-1185">Reference proteome</keyword>
<reference evidence="1 2" key="1">
    <citation type="submission" date="2023-08" db="EMBL/GenBank/DDBJ databases">
        <title>Black Yeasts Isolated from many extreme environments.</title>
        <authorList>
            <person name="Coleine C."/>
            <person name="Stajich J.E."/>
            <person name="Selbmann L."/>
        </authorList>
    </citation>
    <scope>NUCLEOTIDE SEQUENCE [LARGE SCALE GENOMIC DNA]</scope>
    <source>
        <strain evidence="1 2">CCFEE 5935</strain>
    </source>
</reference>
<sequence length="188" mass="21387">MQPAITRTCREIRKEALPLLYATGTFTIYGQLGKDFPQAPRIPESLFDWFKVIGDNINHLEEITLVLTVSHGGNSEMCLCLKLRIKNGVMDVAATCLMRLDEQSTTKQEFWSNGNMDLIAQMHESDVSKALFSRSNRLKARTPGFAAHEWVSVIERVKRGLVKLDMEKFCDGIHRMGHPGRRPRPYVP</sequence>
<dbReference type="RefSeq" id="XP_064659758.1">
    <property type="nucleotide sequence ID" value="XM_064802397.1"/>
</dbReference>
<protein>
    <submittedName>
        <fullName evidence="1">Uncharacterized protein</fullName>
    </submittedName>
</protein>
<dbReference type="GeneID" id="89926492"/>
<dbReference type="EMBL" id="JAVRRT010000007">
    <property type="protein sequence ID" value="KAK5170560.1"/>
    <property type="molecule type" value="Genomic_DNA"/>
</dbReference>
<dbReference type="Proteomes" id="UP001337655">
    <property type="component" value="Unassembled WGS sequence"/>
</dbReference>
<name>A0AAV9PBV1_9PEZI</name>
<evidence type="ECO:0000313" key="1">
    <source>
        <dbReference type="EMBL" id="KAK5170560.1"/>
    </source>
</evidence>
<comment type="caution">
    <text evidence="1">The sequence shown here is derived from an EMBL/GenBank/DDBJ whole genome shotgun (WGS) entry which is preliminary data.</text>
</comment>
<accession>A0AAV9PBV1</accession>
<dbReference type="AlphaFoldDB" id="A0AAV9PBV1"/>
<organism evidence="1 2">
    <name type="scientific">Saxophila tyrrhenica</name>
    <dbReference type="NCBI Taxonomy" id="1690608"/>
    <lineage>
        <taxon>Eukaryota</taxon>
        <taxon>Fungi</taxon>
        <taxon>Dikarya</taxon>
        <taxon>Ascomycota</taxon>
        <taxon>Pezizomycotina</taxon>
        <taxon>Dothideomycetes</taxon>
        <taxon>Dothideomycetidae</taxon>
        <taxon>Mycosphaerellales</taxon>
        <taxon>Extremaceae</taxon>
        <taxon>Saxophila</taxon>
    </lineage>
</organism>